<dbReference type="InterPro" id="IPR019292">
    <property type="entry name" value="McrC"/>
</dbReference>
<dbReference type="AlphaFoldDB" id="A0A926QQU1"/>
<dbReference type="RefSeq" id="WP_188182181.1">
    <property type="nucleotide sequence ID" value="NZ_JACVQF010000198.1"/>
</dbReference>
<gene>
    <name evidence="1" type="ORF">H0H10_18890</name>
</gene>
<comment type="caution">
    <text evidence="1">The sequence shown here is derived from an EMBL/GenBank/DDBJ whole genome shotgun (WGS) entry which is preliminary data.</text>
</comment>
<dbReference type="PANTHER" id="PTHR38733">
    <property type="entry name" value="PROTEIN MCRC"/>
    <property type="match status" value="1"/>
</dbReference>
<reference evidence="1" key="1">
    <citation type="submission" date="2020-09" db="EMBL/GenBank/DDBJ databases">
        <title>Streptomyces grisecoloratus sp. nov., isolated from cotton soil.</title>
        <authorList>
            <person name="Xing L."/>
        </authorList>
    </citation>
    <scope>NUCLEOTIDE SEQUENCE</scope>
    <source>
        <strain evidence="1">TRM S81-3</strain>
    </source>
</reference>
<accession>A0A926QQU1</accession>
<sequence length="416" mass="45596">MTAAGDGSRPGPVATEARSCLDLVEYGTATGLVLPDGVGPALAAGDVVDAAPDPYTPGRWSLRAGSKVGAVRIAAPGLQEPFTVRVAPKVPIARFFFLLGYSLDPEGGWRDGAVDVAEHRHLLPALAHAMERRVDHALRQGLLQGYRSTEESSLVVRGRIKEAEHIRRRFGAVLPVEVTYDEFTADIAENRILRTAVERLLRLPGVPREVRRRLLHQCARLVDVTPVARGQQLPGWQPTRLNARYHNALRLAEVCLRDASAEHTPGGLRVDGFLFDMNRLFEDFVTVALREAVRRAGQKVRLQDSHHLDEASAIRMRPDFVLYGPDGIPCAVADAKYKAEKRGGYPDADLYQMLAYCTALGLSDGHLVYAKGNASHVTHRVRRSGILIHQHALDLDQDPAGLLADVAQVARRMRAG</sequence>
<keyword evidence="1" id="KW-0255">Endonuclease</keyword>
<dbReference type="Proteomes" id="UP000621210">
    <property type="component" value="Unassembled WGS sequence"/>
</dbReference>
<reference evidence="1" key="2">
    <citation type="submission" date="2020-09" db="EMBL/GenBank/DDBJ databases">
        <authorList>
            <person name="Luo X."/>
        </authorList>
    </citation>
    <scope>NUCLEOTIDE SEQUENCE</scope>
    <source>
        <strain evidence="1">TRM S81-3</strain>
    </source>
</reference>
<dbReference type="PANTHER" id="PTHR38733:SF1">
    <property type="entry name" value="TYPE IV METHYL-DIRECTED RESTRICTION ENZYME ECOKMCRBC"/>
    <property type="match status" value="1"/>
</dbReference>
<evidence type="ECO:0000313" key="1">
    <source>
        <dbReference type="EMBL" id="MBD0421194.1"/>
    </source>
</evidence>
<keyword evidence="2" id="KW-1185">Reference proteome</keyword>
<proteinExistence type="predicted"/>
<evidence type="ECO:0000313" key="2">
    <source>
        <dbReference type="Proteomes" id="UP000621210"/>
    </source>
</evidence>
<protein>
    <submittedName>
        <fullName evidence="1">Restriction endonuclease</fullName>
    </submittedName>
</protein>
<organism evidence="1 2">
    <name type="scientific">Streptomyces griseicoloratus</name>
    <dbReference type="NCBI Taxonomy" id="2752516"/>
    <lineage>
        <taxon>Bacteria</taxon>
        <taxon>Bacillati</taxon>
        <taxon>Actinomycetota</taxon>
        <taxon>Actinomycetes</taxon>
        <taxon>Kitasatosporales</taxon>
        <taxon>Streptomycetaceae</taxon>
        <taxon>Streptomyces</taxon>
    </lineage>
</organism>
<dbReference type="GO" id="GO:0004519">
    <property type="term" value="F:endonuclease activity"/>
    <property type="evidence" value="ECO:0007669"/>
    <property type="project" value="UniProtKB-KW"/>
</dbReference>
<dbReference type="EMBL" id="JACVQF010000198">
    <property type="protein sequence ID" value="MBD0421194.1"/>
    <property type="molecule type" value="Genomic_DNA"/>
</dbReference>
<name>A0A926QQU1_9ACTN</name>
<keyword evidence="1" id="KW-0378">Hydrolase</keyword>
<keyword evidence="1" id="KW-0540">Nuclease</keyword>
<dbReference type="Pfam" id="PF10117">
    <property type="entry name" value="McrBC"/>
    <property type="match status" value="1"/>
</dbReference>